<dbReference type="AlphaFoldDB" id="A0A8J3TD87"/>
<evidence type="ECO:0000313" key="3">
    <source>
        <dbReference type="Proteomes" id="UP000599074"/>
    </source>
</evidence>
<accession>A0A8J3TD87</accession>
<feature type="compositionally biased region" description="Basic and acidic residues" evidence="1">
    <location>
        <begin position="56"/>
        <end position="72"/>
    </location>
</feature>
<reference evidence="2" key="1">
    <citation type="submission" date="2021-01" db="EMBL/GenBank/DDBJ databases">
        <title>Whole genome shotgun sequence of Planosporangium mesophilum NBRC 109066.</title>
        <authorList>
            <person name="Komaki H."/>
            <person name="Tamura T."/>
        </authorList>
    </citation>
    <scope>NUCLEOTIDE SEQUENCE</scope>
    <source>
        <strain evidence="2">NBRC 109066</strain>
    </source>
</reference>
<dbReference type="RefSeq" id="WP_203935815.1">
    <property type="nucleotide sequence ID" value="NZ_BOON01000045.1"/>
</dbReference>
<evidence type="ECO:0000256" key="1">
    <source>
        <dbReference type="SAM" id="MobiDB-lite"/>
    </source>
</evidence>
<dbReference type="EMBL" id="BOON01000045">
    <property type="protein sequence ID" value="GII25015.1"/>
    <property type="molecule type" value="Genomic_DNA"/>
</dbReference>
<organism evidence="2 3">
    <name type="scientific">Planosporangium mesophilum</name>
    <dbReference type="NCBI Taxonomy" id="689768"/>
    <lineage>
        <taxon>Bacteria</taxon>
        <taxon>Bacillati</taxon>
        <taxon>Actinomycetota</taxon>
        <taxon>Actinomycetes</taxon>
        <taxon>Micromonosporales</taxon>
        <taxon>Micromonosporaceae</taxon>
        <taxon>Planosporangium</taxon>
    </lineage>
</organism>
<evidence type="ECO:0000313" key="2">
    <source>
        <dbReference type="EMBL" id="GII25015.1"/>
    </source>
</evidence>
<sequence>MRTLRRTRRLLAAYGGNAAGIAGTACLVMTFLLATAHADVPSTAVPSTAVPGTAVPHRDDEVAHGSPDDQPH</sequence>
<proteinExistence type="predicted"/>
<dbReference type="Proteomes" id="UP000599074">
    <property type="component" value="Unassembled WGS sequence"/>
</dbReference>
<keyword evidence="3" id="KW-1185">Reference proteome</keyword>
<gene>
    <name evidence="2" type="ORF">Pme01_46120</name>
</gene>
<comment type="caution">
    <text evidence="2">The sequence shown here is derived from an EMBL/GenBank/DDBJ whole genome shotgun (WGS) entry which is preliminary data.</text>
</comment>
<dbReference type="PROSITE" id="PS51257">
    <property type="entry name" value="PROKAR_LIPOPROTEIN"/>
    <property type="match status" value="1"/>
</dbReference>
<name>A0A8J3TD87_9ACTN</name>
<protein>
    <submittedName>
        <fullName evidence="2">Uncharacterized protein</fullName>
    </submittedName>
</protein>
<feature type="region of interest" description="Disordered" evidence="1">
    <location>
        <begin position="43"/>
        <end position="72"/>
    </location>
</feature>